<gene>
    <name evidence="3" type="ORF">PY092_08705</name>
</gene>
<proteinExistence type="predicted"/>
<accession>A0ABT5XYF8</accession>
<keyword evidence="4" id="KW-1185">Reference proteome</keyword>
<feature type="signal peptide" evidence="2">
    <location>
        <begin position="1"/>
        <end position="20"/>
    </location>
</feature>
<organism evidence="3 4">
    <name type="scientific">Flagellimonas yonaguniensis</name>
    <dbReference type="NCBI Taxonomy" id="3031325"/>
    <lineage>
        <taxon>Bacteria</taxon>
        <taxon>Pseudomonadati</taxon>
        <taxon>Bacteroidota</taxon>
        <taxon>Flavobacteriia</taxon>
        <taxon>Flavobacteriales</taxon>
        <taxon>Flavobacteriaceae</taxon>
        <taxon>Flagellimonas</taxon>
    </lineage>
</organism>
<feature type="compositionally biased region" description="Low complexity" evidence="1">
    <location>
        <begin position="29"/>
        <end position="41"/>
    </location>
</feature>
<evidence type="ECO:0000313" key="3">
    <source>
        <dbReference type="EMBL" id="MDF0716223.1"/>
    </source>
</evidence>
<dbReference type="RefSeq" id="WP_275615465.1">
    <property type="nucleotide sequence ID" value="NZ_JARFVB010000004.1"/>
</dbReference>
<evidence type="ECO:0000256" key="1">
    <source>
        <dbReference type="SAM" id="MobiDB-lite"/>
    </source>
</evidence>
<reference evidence="3 4" key="1">
    <citation type="submission" date="2023-03" db="EMBL/GenBank/DDBJ databases">
        <title>Muricauda XX sp. nov. and Muricauda XXX sp. nov., two novel species isolated from Okinawa Trough.</title>
        <authorList>
            <person name="Cao W."/>
            <person name="Deng X."/>
        </authorList>
    </citation>
    <scope>NUCLEOTIDE SEQUENCE [LARGE SCALE GENOMIC DNA]</scope>
    <source>
        <strain evidence="3 4">334s03</strain>
    </source>
</reference>
<dbReference type="EMBL" id="JARFVB010000004">
    <property type="protein sequence ID" value="MDF0716223.1"/>
    <property type="molecule type" value="Genomic_DNA"/>
</dbReference>
<dbReference type="Gene3D" id="1.20.5.320">
    <property type="entry name" value="6-Phosphogluconate Dehydrogenase, domain 3"/>
    <property type="match status" value="1"/>
</dbReference>
<dbReference type="PROSITE" id="PS51257">
    <property type="entry name" value="PROKAR_LIPOPROTEIN"/>
    <property type="match status" value="1"/>
</dbReference>
<dbReference type="Pfam" id="PF01391">
    <property type="entry name" value="Collagen"/>
    <property type="match status" value="1"/>
</dbReference>
<evidence type="ECO:0000313" key="4">
    <source>
        <dbReference type="Proteomes" id="UP001221366"/>
    </source>
</evidence>
<comment type="caution">
    <text evidence="3">The sequence shown here is derived from an EMBL/GenBank/DDBJ whole genome shotgun (WGS) entry which is preliminary data.</text>
</comment>
<feature type="chain" id="PRO_5045250412" evidence="2">
    <location>
        <begin position="21"/>
        <end position="199"/>
    </location>
</feature>
<feature type="region of interest" description="Disordered" evidence="1">
    <location>
        <begin position="27"/>
        <end position="56"/>
    </location>
</feature>
<dbReference type="Proteomes" id="UP001221366">
    <property type="component" value="Unassembled WGS sequence"/>
</dbReference>
<protein>
    <submittedName>
        <fullName evidence="3">Collagen-like protein</fullName>
    </submittedName>
</protein>
<name>A0ABT5XYF8_9FLAO</name>
<evidence type="ECO:0000256" key="2">
    <source>
        <dbReference type="SAM" id="SignalP"/>
    </source>
</evidence>
<dbReference type="InterPro" id="IPR008160">
    <property type="entry name" value="Collagen"/>
</dbReference>
<keyword evidence="2" id="KW-0732">Signal</keyword>
<sequence length="199" mass="21445">MKLKKIITLGCVVVAMGLIASCSGEDGEQGIQGEDGAQGIQGEKGDQGEQGIPGADGNANVTKLDFDLSFTPAGESEIPINVPEFTVETLQNNTLITYLEISDNNDTSYFLLPGRVNILQLDFGIEYKEEALAVYVYNADGTTGNWPDIQENVSIILHITMVEMNPDAMAGKNSVADNLKNAGVDIANYLEVMKYYGLE</sequence>